<protein>
    <recommendedName>
        <fullName evidence="4">Type I restriction modification DNA specificity domain-containing protein</fullName>
    </recommendedName>
</protein>
<evidence type="ECO:0000313" key="5">
    <source>
        <dbReference type="EMBL" id="APW18601.1"/>
    </source>
</evidence>
<evidence type="ECO:0000313" key="6">
    <source>
        <dbReference type="Proteomes" id="UP000186260"/>
    </source>
</evidence>
<dbReference type="SUPFAM" id="SSF116734">
    <property type="entry name" value="DNA methylase specificity domain"/>
    <property type="match status" value="2"/>
</dbReference>
<dbReference type="PANTHER" id="PTHR30408">
    <property type="entry name" value="TYPE-1 RESTRICTION ENZYME ECOKI SPECIFICITY PROTEIN"/>
    <property type="match status" value="1"/>
</dbReference>
<dbReference type="CDD" id="cd17288">
    <property type="entry name" value="RMtype1_S_LlaAI06ORF1089P_TRD1-CR1_like"/>
    <property type="match status" value="1"/>
</dbReference>
<keyword evidence="3" id="KW-0238">DNA-binding</keyword>
<dbReference type="RefSeq" id="WP_020758028.1">
    <property type="nucleotide sequence ID" value="NZ_CP019058.1"/>
</dbReference>
<dbReference type="InterPro" id="IPR052021">
    <property type="entry name" value="Type-I_RS_S_subunit"/>
</dbReference>
<evidence type="ECO:0000256" key="2">
    <source>
        <dbReference type="ARBA" id="ARBA00022747"/>
    </source>
</evidence>
<keyword evidence="6" id="KW-1185">Reference proteome</keyword>
<sequence>MKFDVFSLGEIAKIRYGKNQKNVQSDNGDIPIYGTGGLMGYASRSLYNYPSVLIGRKGTINKVRYVDHPFWTVDTLFYTEVNEELVIPKYLYYLMSLLDLDSYNEGTTIPSLRTETLNRLEFGIPDLDYQEKVLSMLEPIDKKIKLNNEVNKNLEEQAQSIFANEFLSLATLPKGWKQASLIDIADYLNGLAMQKYRPTADESGIPVLKIKELRQGCCNDNSELCSPSIKSDYIIHDGDVIFSWSGSLLVDFWCGGTCGLNQHLFKVTSNIYDKWFYYSWTNYYLQKFAAIAADMATTMGHIKREELAKSRVLIPSNSDYERIGGLLAPLYDLVISNRIENSKLATIRDTLLPKLMTGELDVSNINL</sequence>
<accession>A0ABN4V1N3</accession>
<comment type="similarity">
    <text evidence="1">Belongs to the type-I restriction system S methylase family.</text>
</comment>
<dbReference type="InterPro" id="IPR000055">
    <property type="entry name" value="Restrct_endonuc_typeI_TRD"/>
</dbReference>
<keyword evidence="2" id="KW-0680">Restriction system</keyword>
<feature type="domain" description="Type I restriction modification DNA specificity" evidence="4">
    <location>
        <begin position="173"/>
        <end position="333"/>
    </location>
</feature>
<name>A0ABN4V1N3_9BIFI</name>
<feature type="domain" description="Type I restriction modification DNA specificity" evidence="4">
    <location>
        <begin position="3"/>
        <end position="155"/>
    </location>
</feature>
<gene>
    <name evidence="5" type="ORF">BVL65_03245</name>
</gene>
<reference evidence="6" key="1">
    <citation type="submission" date="2017-01" db="EMBL/GenBank/DDBJ databases">
        <title>Gardnerella vaginalis bacteremia associated with severe acute encephalopathy in a young female patient: Case Report and characterization of the isolate.</title>
        <authorList>
            <person name="Tankovic J."/>
            <person name="Timinskas A."/>
            <person name="Zilnyte M."/>
            <person name="Janulaitiene M."/>
            <person name="Zvirbliene A."/>
            <person name="Pleckaityte M."/>
        </authorList>
    </citation>
    <scope>NUCLEOTIDE SEQUENCE [LARGE SCALE GENOMIC DNA]</scope>
    <source>
        <strain evidence="6">GV37</strain>
    </source>
</reference>
<dbReference type="Gene3D" id="3.90.220.20">
    <property type="entry name" value="DNA methylase specificity domains"/>
    <property type="match status" value="2"/>
</dbReference>
<dbReference type="InterPro" id="IPR044946">
    <property type="entry name" value="Restrct_endonuc_typeI_TRD_sf"/>
</dbReference>
<proteinExistence type="inferred from homology"/>
<evidence type="ECO:0000256" key="1">
    <source>
        <dbReference type="ARBA" id="ARBA00010923"/>
    </source>
</evidence>
<dbReference type="PANTHER" id="PTHR30408:SF12">
    <property type="entry name" value="TYPE I RESTRICTION ENZYME MJAVIII SPECIFICITY SUBUNIT"/>
    <property type="match status" value="1"/>
</dbReference>
<evidence type="ECO:0000259" key="4">
    <source>
        <dbReference type="Pfam" id="PF01420"/>
    </source>
</evidence>
<dbReference type="EMBL" id="CP019058">
    <property type="protein sequence ID" value="APW18601.1"/>
    <property type="molecule type" value="Genomic_DNA"/>
</dbReference>
<dbReference type="Proteomes" id="UP000186260">
    <property type="component" value="Chromosome"/>
</dbReference>
<organism evidence="5 6">
    <name type="scientific">Gardnerella swidsinskii</name>
    <dbReference type="NCBI Taxonomy" id="2792979"/>
    <lineage>
        <taxon>Bacteria</taxon>
        <taxon>Bacillati</taxon>
        <taxon>Actinomycetota</taxon>
        <taxon>Actinomycetes</taxon>
        <taxon>Bifidobacteriales</taxon>
        <taxon>Bifidobacteriaceae</taxon>
        <taxon>Gardnerella</taxon>
    </lineage>
</organism>
<evidence type="ECO:0000256" key="3">
    <source>
        <dbReference type="ARBA" id="ARBA00023125"/>
    </source>
</evidence>
<dbReference type="Pfam" id="PF01420">
    <property type="entry name" value="Methylase_S"/>
    <property type="match status" value="2"/>
</dbReference>